<keyword evidence="1" id="KW-1133">Transmembrane helix</keyword>
<proteinExistence type="predicted"/>
<gene>
    <name evidence="2" type="ORF">GL284_21035</name>
</gene>
<comment type="caution">
    <text evidence="2">The sequence shown here is derived from an EMBL/GenBank/DDBJ whole genome shotgun (WGS) entry which is preliminary data.</text>
</comment>
<protein>
    <submittedName>
        <fullName evidence="2">Uncharacterized protein</fullName>
    </submittedName>
</protein>
<reference evidence="2 3" key="1">
    <citation type="submission" date="2019-11" db="EMBL/GenBank/DDBJ databases">
        <authorList>
            <person name="Dong K."/>
        </authorList>
    </citation>
    <scope>NUCLEOTIDE SEQUENCE [LARGE SCALE GENOMIC DNA]</scope>
    <source>
        <strain evidence="2 3">DK608</strain>
    </source>
</reference>
<evidence type="ECO:0000313" key="2">
    <source>
        <dbReference type="EMBL" id="MTH66727.1"/>
    </source>
</evidence>
<feature type="transmembrane region" description="Helical" evidence="1">
    <location>
        <begin position="6"/>
        <end position="24"/>
    </location>
</feature>
<dbReference type="RefSeq" id="WP_155046363.1">
    <property type="nucleotide sequence ID" value="NZ_WMIH01000055.1"/>
</dbReference>
<dbReference type="AlphaFoldDB" id="A0A6L6J7E9"/>
<organism evidence="2 3">
    <name type="scientific">Paracoccus shanxieyensis</name>
    <dbReference type="NCBI Taxonomy" id="2675752"/>
    <lineage>
        <taxon>Bacteria</taxon>
        <taxon>Pseudomonadati</taxon>
        <taxon>Pseudomonadota</taxon>
        <taxon>Alphaproteobacteria</taxon>
        <taxon>Rhodobacterales</taxon>
        <taxon>Paracoccaceae</taxon>
        <taxon>Paracoccus</taxon>
    </lineage>
</organism>
<evidence type="ECO:0000256" key="1">
    <source>
        <dbReference type="SAM" id="Phobius"/>
    </source>
</evidence>
<keyword evidence="1" id="KW-0472">Membrane</keyword>
<sequence>MEIIVAIVVAFHAMIGGALLNAAFTAPRNCIVVVYEHWTEAQVYFWMALAALCVGFVLTVSLGNSWDGVFMILMLGAGNIFWFVMLVLSRNVAESILMSENSQGSDAADEKAVNIRPD</sequence>
<keyword evidence="3" id="KW-1185">Reference proteome</keyword>
<keyword evidence="1" id="KW-0812">Transmembrane</keyword>
<evidence type="ECO:0000313" key="3">
    <source>
        <dbReference type="Proteomes" id="UP000478740"/>
    </source>
</evidence>
<feature type="transmembrane region" description="Helical" evidence="1">
    <location>
        <begin position="44"/>
        <end position="63"/>
    </location>
</feature>
<dbReference type="Proteomes" id="UP000478740">
    <property type="component" value="Unassembled WGS sequence"/>
</dbReference>
<feature type="transmembrane region" description="Helical" evidence="1">
    <location>
        <begin position="69"/>
        <end position="88"/>
    </location>
</feature>
<dbReference type="EMBL" id="WMII01000055">
    <property type="protein sequence ID" value="MTH66727.1"/>
    <property type="molecule type" value="Genomic_DNA"/>
</dbReference>
<accession>A0A6L6J7E9</accession>
<name>A0A6L6J7E9_9RHOB</name>